<dbReference type="Pfam" id="PF03259">
    <property type="entry name" value="Robl_LC7"/>
    <property type="match status" value="1"/>
</dbReference>
<dbReference type="PANTHER" id="PTHR36222:SF1">
    <property type="entry name" value="SERINE PROTEASE INHIBITOR RV3364C"/>
    <property type="match status" value="1"/>
</dbReference>
<comment type="caution">
    <text evidence="2">The sequence shown here is derived from an EMBL/GenBank/DDBJ whole genome shotgun (WGS) entry which is preliminary data.</text>
</comment>
<dbReference type="PATRIC" id="fig|336566.3.peg.40"/>
<dbReference type="SUPFAM" id="SSF103196">
    <property type="entry name" value="Roadblock/LC7 domain"/>
    <property type="match status" value="1"/>
</dbReference>
<keyword evidence="3" id="KW-1185">Reference proteome</keyword>
<sequence>MELSQQQHAQISALLQQYVSSVDGVRSAVLASVDGFALAEVAGNDRSGQRLAAMTSAMLALAGAVGRELELGDLKVLMLEALNGKVLMLSLNAGQTSVLLMAACDQRSVIGNVLWSARECGEKLMETLAGT</sequence>
<dbReference type="RefSeq" id="WP_057636939.1">
    <property type="nucleotide sequence ID" value="NZ_LDJM01000010.1"/>
</dbReference>
<dbReference type="STRING" id="336566.ABB30_03550"/>
<gene>
    <name evidence="2" type="ORF">ABB30_03550</name>
</gene>
<dbReference type="Proteomes" id="UP000050956">
    <property type="component" value="Unassembled WGS sequence"/>
</dbReference>
<proteinExistence type="predicted"/>
<dbReference type="SMART" id="SM00960">
    <property type="entry name" value="Robl_LC7"/>
    <property type="match status" value="1"/>
</dbReference>
<dbReference type="OrthoDB" id="6053578at2"/>
<protein>
    <recommendedName>
        <fullName evidence="1">Roadblock/LAMTOR2 domain-containing protein</fullName>
    </recommendedName>
</protein>
<dbReference type="EMBL" id="LDJM01000010">
    <property type="protein sequence ID" value="KRG78403.1"/>
    <property type="molecule type" value="Genomic_DNA"/>
</dbReference>
<evidence type="ECO:0000259" key="1">
    <source>
        <dbReference type="SMART" id="SM00960"/>
    </source>
</evidence>
<accession>A0A0R0DL39</accession>
<reference evidence="2 3" key="1">
    <citation type="submission" date="2015-05" db="EMBL/GenBank/DDBJ databases">
        <title>Genome sequencing and analysis of members of genus Stenotrophomonas.</title>
        <authorList>
            <person name="Patil P.P."/>
            <person name="Midha S."/>
            <person name="Patil P.B."/>
        </authorList>
    </citation>
    <scope>NUCLEOTIDE SEQUENCE [LARGE SCALE GENOMIC DNA]</scope>
    <source>
        <strain evidence="2 3">DSM 24757</strain>
    </source>
</reference>
<name>A0A0R0DL39_9GAMM</name>
<evidence type="ECO:0000313" key="2">
    <source>
        <dbReference type="EMBL" id="KRG78403.1"/>
    </source>
</evidence>
<evidence type="ECO:0000313" key="3">
    <source>
        <dbReference type="Proteomes" id="UP000050956"/>
    </source>
</evidence>
<dbReference type="PANTHER" id="PTHR36222">
    <property type="entry name" value="SERINE PROTEASE INHIBITOR RV3364C"/>
    <property type="match status" value="1"/>
</dbReference>
<dbReference type="InterPro" id="IPR004942">
    <property type="entry name" value="Roadblock/LAMTOR2_dom"/>
</dbReference>
<dbReference type="InterPro" id="IPR053141">
    <property type="entry name" value="Mycobact_SerProt_Inhib_Rv3364c"/>
</dbReference>
<dbReference type="Gene3D" id="3.30.450.30">
    <property type="entry name" value="Dynein light chain 2a, cytoplasmic"/>
    <property type="match status" value="1"/>
</dbReference>
<feature type="domain" description="Roadblock/LAMTOR2" evidence="1">
    <location>
        <begin position="12"/>
        <end position="103"/>
    </location>
</feature>
<dbReference type="AlphaFoldDB" id="A0A0R0DL39"/>
<organism evidence="2 3">
    <name type="scientific">Stenotrophomonas ginsengisoli</name>
    <dbReference type="NCBI Taxonomy" id="336566"/>
    <lineage>
        <taxon>Bacteria</taxon>
        <taxon>Pseudomonadati</taxon>
        <taxon>Pseudomonadota</taxon>
        <taxon>Gammaproteobacteria</taxon>
        <taxon>Lysobacterales</taxon>
        <taxon>Lysobacteraceae</taxon>
        <taxon>Stenotrophomonas</taxon>
    </lineage>
</organism>